<dbReference type="PROSITE" id="PS50011">
    <property type="entry name" value="PROTEIN_KINASE_DOM"/>
    <property type="match status" value="1"/>
</dbReference>
<protein>
    <submittedName>
        <fullName evidence="2">Serine threonine protein kinase</fullName>
    </submittedName>
</protein>
<name>A0AA96ENA0_9VIRU</name>
<dbReference type="InterPro" id="IPR011009">
    <property type="entry name" value="Kinase-like_dom_sf"/>
</dbReference>
<dbReference type="PANTHER" id="PTHR44167:SF24">
    <property type="entry name" value="SERINE_THREONINE-PROTEIN KINASE CHK2"/>
    <property type="match status" value="1"/>
</dbReference>
<gene>
    <name evidence="2" type="ORF">MarFTMF_128</name>
</gene>
<keyword evidence="2" id="KW-0808">Transferase</keyword>
<dbReference type="InterPro" id="IPR000719">
    <property type="entry name" value="Prot_kinase_dom"/>
</dbReference>
<feature type="domain" description="Protein kinase" evidence="1">
    <location>
        <begin position="1"/>
        <end position="247"/>
    </location>
</feature>
<evidence type="ECO:0000259" key="1">
    <source>
        <dbReference type="PROSITE" id="PS50011"/>
    </source>
</evidence>
<accession>A0AA96ENA0</accession>
<keyword evidence="2" id="KW-0418">Kinase</keyword>
<dbReference type="GO" id="GO:0005524">
    <property type="term" value="F:ATP binding"/>
    <property type="evidence" value="ECO:0007669"/>
    <property type="project" value="InterPro"/>
</dbReference>
<dbReference type="Pfam" id="PF00069">
    <property type="entry name" value="Pkinase"/>
    <property type="match status" value="1"/>
</dbReference>
<dbReference type="SMART" id="SM00220">
    <property type="entry name" value="S_TKc"/>
    <property type="match status" value="1"/>
</dbReference>
<dbReference type="EMBL" id="OR343188">
    <property type="protein sequence ID" value="WNL49644.1"/>
    <property type="molecule type" value="Genomic_DNA"/>
</dbReference>
<evidence type="ECO:0000313" key="2">
    <source>
        <dbReference type="EMBL" id="WNL49644.1"/>
    </source>
</evidence>
<dbReference type="PANTHER" id="PTHR44167">
    <property type="entry name" value="OVARIAN-SPECIFIC SERINE/THREONINE-PROTEIN KINASE LOK-RELATED"/>
    <property type="match status" value="1"/>
</dbReference>
<reference evidence="2" key="1">
    <citation type="submission" date="2023-07" db="EMBL/GenBank/DDBJ databases">
        <authorList>
            <person name="Xia Y."/>
        </authorList>
    </citation>
    <scope>NUCLEOTIDE SEQUENCE</scope>
    <source>
        <strain evidence="2">F</strain>
    </source>
</reference>
<dbReference type="SUPFAM" id="SSF56112">
    <property type="entry name" value="Protein kinase-like (PK-like)"/>
    <property type="match status" value="1"/>
</dbReference>
<organism evidence="2">
    <name type="scientific">Marseillevirus sp</name>
    <dbReference type="NCBI Taxonomy" id="2809551"/>
    <lineage>
        <taxon>Viruses</taxon>
        <taxon>Varidnaviria</taxon>
        <taxon>Bamfordvirae</taxon>
        <taxon>Nucleocytoviricota</taxon>
        <taxon>Megaviricetes</taxon>
        <taxon>Pimascovirales</taxon>
        <taxon>Pimascovirales incertae sedis</taxon>
        <taxon>Marseilleviridae</taxon>
        <taxon>Marseillevirus</taxon>
    </lineage>
</organism>
<dbReference type="GO" id="GO:0004674">
    <property type="term" value="F:protein serine/threonine kinase activity"/>
    <property type="evidence" value="ECO:0007669"/>
    <property type="project" value="TreeGrafter"/>
</dbReference>
<proteinExistence type="predicted"/>
<sequence>MAFSRSKQDRKPLAVKTEFYNKRDRMIAFNDAVVSACFTGERKLEKIQGGIVVKAGNKIPEYILHLWSAKILRDSSTFFYEPLTAFVLSDYATMEPYDFSQALRVAKHMCKAVAFIHELGICHRNLTPEAFVVVLENEHKKAKTTCKLWKFGNSCAVKEWGLGECVSPLKTRYSAPETRTDEKNMSRLDWIYADRYSLGACLEYLLTFGRKKELENREIATFISLMKQQRARRRPSPLKAVDFFEQL</sequence>
<dbReference type="Gene3D" id="1.10.510.10">
    <property type="entry name" value="Transferase(Phosphotransferase) domain 1"/>
    <property type="match status" value="1"/>
</dbReference>